<organism evidence="10 11">
    <name type="scientific">Huso huso</name>
    <name type="common">Beluga</name>
    <name type="synonym">Acipenser huso</name>
    <dbReference type="NCBI Taxonomy" id="61971"/>
    <lineage>
        <taxon>Eukaryota</taxon>
        <taxon>Metazoa</taxon>
        <taxon>Chordata</taxon>
        <taxon>Craniata</taxon>
        <taxon>Vertebrata</taxon>
        <taxon>Euteleostomi</taxon>
        <taxon>Actinopterygii</taxon>
        <taxon>Chondrostei</taxon>
        <taxon>Acipenseriformes</taxon>
        <taxon>Acipenseridae</taxon>
        <taxon>Huso</taxon>
    </lineage>
</organism>
<dbReference type="Pfam" id="PF01279">
    <property type="entry name" value="Parathyroid"/>
    <property type="match status" value="1"/>
</dbReference>
<keyword evidence="7" id="KW-0372">Hormone</keyword>
<evidence type="ECO:0000256" key="7">
    <source>
        <dbReference type="ARBA" id="ARBA00022702"/>
    </source>
</evidence>
<evidence type="ECO:0000256" key="9">
    <source>
        <dbReference type="ARBA" id="ARBA00093407"/>
    </source>
</evidence>
<dbReference type="EMBL" id="JAHFZB010000029">
    <property type="protein sequence ID" value="KAK6472601.1"/>
    <property type="molecule type" value="Genomic_DNA"/>
</dbReference>
<comment type="function">
    <text evidence="9">Parathyroid hormone elevates calcium level by dissolving the salts in bone and preventing their renal excretion. Acts by binding to its receptor, PTH1R, activating G protein-coupled receptor signaling. Stimulates [1-14C]-2-deoxy-D-glucose (2DG) transport and glycogen synthesis in osteoblastic cells.</text>
</comment>
<evidence type="ECO:0000313" key="10">
    <source>
        <dbReference type="EMBL" id="KAK6472601.1"/>
    </source>
</evidence>
<keyword evidence="6" id="KW-0165">Cleavage on pair of basic residues</keyword>
<dbReference type="PROSITE" id="PS00335">
    <property type="entry name" value="PARATHYROID"/>
    <property type="match status" value="1"/>
</dbReference>
<dbReference type="SMART" id="SM00087">
    <property type="entry name" value="PTH"/>
    <property type="match status" value="1"/>
</dbReference>
<reference evidence="10 11" key="1">
    <citation type="submission" date="2021-05" db="EMBL/GenBank/DDBJ databases">
        <authorList>
            <person name="Zahm M."/>
            <person name="Klopp C."/>
            <person name="Cabau C."/>
            <person name="Kuhl H."/>
            <person name="Suciu R."/>
            <person name="Ciorpac M."/>
            <person name="Holostenco D."/>
            <person name="Gessner J."/>
            <person name="Wuertz S."/>
            <person name="Hohne C."/>
            <person name="Stock M."/>
            <person name="Gislard M."/>
            <person name="Lluch J."/>
            <person name="Milhes M."/>
            <person name="Lampietro C."/>
            <person name="Lopez Roques C."/>
            <person name="Donnadieu C."/>
            <person name="Du K."/>
            <person name="Schartl M."/>
            <person name="Guiguen Y."/>
        </authorList>
    </citation>
    <scope>NUCLEOTIDE SEQUENCE [LARGE SCALE GENOMIC DNA]</scope>
    <source>
        <strain evidence="10">Hh-F2</strain>
        <tissue evidence="10">Blood</tissue>
    </source>
</reference>
<evidence type="ECO:0000313" key="11">
    <source>
        <dbReference type="Proteomes" id="UP001369086"/>
    </source>
</evidence>
<evidence type="ECO:0000256" key="3">
    <source>
        <dbReference type="ARBA" id="ARBA00011605"/>
    </source>
</evidence>
<comment type="caution">
    <text evidence="10">The sequence shown here is derived from an EMBL/GenBank/DDBJ whole genome shotgun (WGS) entry which is preliminary data.</text>
</comment>
<evidence type="ECO:0000256" key="5">
    <source>
        <dbReference type="ARBA" id="ARBA00022525"/>
    </source>
</evidence>
<keyword evidence="11" id="KW-1185">Reference proteome</keyword>
<comment type="subcellular location">
    <subcellularLocation>
        <location evidence="1">Secreted</location>
    </subcellularLocation>
</comment>
<protein>
    <recommendedName>
        <fullName evidence="4">Parathyroid hormone</fullName>
    </recommendedName>
</protein>
<dbReference type="PANTHER" id="PTHR10541:SF2">
    <property type="entry name" value="PARATHYROID HORMONE"/>
    <property type="match status" value="1"/>
</dbReference>
<comment type="subunit">
    <text evidence="3">Interacts with PTH1R (via N-terminal extracellular domain).</text>
</comment>
<dbReference type="InterPro" id="IPR003625">
    <property type="entry name" value="PTH"/>
</dbReference>
<accession>A0ABR0YJ04</accession>
<dbReference type="PANTHER" id="PTHR10541">
    <property type="entry name" value="PARATHYROID HORMONE"/>
    <property type="match status" value="1"/>
</dbReference>
<proteinExistence type="inferred from homology"/>
<gene>
    <name evidence="10" type="ORF">HHUSO_G28377</name>
</gene>
<evidence type="ECO:0000256" key="2">
    <source>
        <dbReference type="ARBA" id="ARBA00006307"/>
    </source>
</evidence>
<evidence type="ECO:0000256" key="8">
    <source>
        <dbReference type="ARBA" id="ARBA00022729"/>
    </source>
</evidence>
<evidence type="ECO:0000256" key="1">
    <source>
        <dbReference type="ARBA" id="ARBA00004613"/>
    </source>
</evidence>
<keyword evidence="5" id="KW-0964">Secreted</keyword>
<dbReference type="InterPro" id="IPR001415">
    <property type="entry name" value="PTH/PTH-rel"/>
</dbReference>
<evidence type="ECO:0000256" key="6">
    <source>
        <dbReference type="ARBA" id="ARBA00022685"/>
    </source>
</evidence>
<keyword evidence="8" id="KW-0732">Signal</keyword>
<comment type="similarity">
    <text evidence="2">Belongs to the parathyroid hormone family.</text>
</comment>
<evidence type="ECO:0000256" key="4">
    <source>
        <dbReference type="ARBA" id="ARBA00022135"/>
    </source>
</evidence>
<dbReference type="Proteomes" id="UP001369086">
    <property type="component" value="Unassembled WGS sequence"/>
</dbReference>
<name>A0ABR0YJ04_HUSHU</name>
<sequence>LYRKRSVSEMQLMHNLGEHRLVQERQDWLQMKLKDVHTASLRNNVERGRTRRLLPEEFPELEELTDEEREYIQKLLEMLLNPQ</sequence>
<feature type="non-terminal residue" evidence="10">
    <location>
        <position position="1"/>
    </location>
</feature>